<evidence type="ECO:0000259" key="3">
    <source>
        <dbReference type="Pfam" id="PF02719"/>
    </source>
</evidence>
<gene>
    <name evidence="4" type="ORF">SAMN04487955_11838</name>
</gene>
<evidence type="ECO:0000313" key="4">
    <source>
        <dbReference type="EMBL" id="SFU95693.1"/>
    </source>
</evidence>
<dbReference type="Pfam" id="PF02719">
    <property type="entry name" value="Polysacc_synt_2"/>
    <property type="match status" value="1"/>
</dbReference>
<accession>A0A1I7KE50</accession>
<keyword evidence="2" id="KW-0472">Membrane</keyword>
<evidence type="ECO:0000313" key="5">
    <source>
        <dbReference type="Proteomes" id="UP000198693"/>
    </source>
</evidence>
<dbReference type="SUPFAM" id="SSF53335">
    <property type="entry name" value="S-adenosyl-L-methionine-dependent methyltransferases"/>
    <property type="match status" value="1"/>
</dbReference>
<evidence type="ECO:0000256" key="2">
    <source>
        <dbReference type="SAM" id="Phobius"/>
    </source>
</evidence>
<feature type="transmembrane region" description="Helical" evidence="2">
    <location>
        <begin position="51"/>
        <end position="72"/>
    </location>
</feature>
<comment type="similarity">
    <text evidence="1">Belongs to the polysaccharide synthase family.</text>
</comment>
<feature type="transmembrane region" description="Helical" evidence="2">
    <location>
        <begin position="20"/>
        <end position="39"/>
    </location>
</feature>
<dbReference type="PANTHER" id="PTHR43318">
    <property type="entry name" value="UDP-N-ACETYLGLUCOSAMINE 4,6-DEHYDRATASE"/>
    <property type="match status" value="1"/>
</dbReference>
<protein>
    <submittedName>
        <fullName evidence="4">NDP-sugar epimerase, includes UDP-GlcNAc-inverting 4,6-dehydratase FlaA1 and capsular polysaccharide biosynthesis protein EpsC</fullName>
    </submittedName>
</protein>
<dbReference type="Gene3D" id="3.40.50.720">
    <property type="entry name" value="NAD(P)-binding Rossmann-like Domain"/>
    <property type="match status" value="2"/>
</dbReference>
<keyword evidence="2" id="KW-0812">Transmembrane</keyword>
<feature type="transmembrane region" description="Helical" evidence="2">
    <location>
        <begin position="116"/>
        <end position="137"/>
    </location>
</feature>
<keyword evidence="5" id="KW-1185">Reference proteome</keyword>
<proteinExistence type="inferred from homology"/>
<evidence type="ECO:0000256" key="1">
    <source>
        <dbReference type="ARBA" id="ARBA00007430"/>
    </source>
</evidence>
<dbReference type="SUPFAM" id="SSF51735">
    <property type="entry name" value="NAD(P)-binding Rossmann-fold domains"/>
    <property type="match status" value="1"/>
</dbReference>
<dbReference type="PANTHER" id="PTHR43318:SF1">
    <property type="entry name" value="POLYSACCHARIDE BIOSYNTHESIS PROTEIN EPSC-RELATED"/>
    <property type="match status" value="1"/>
</dbReference>
<dbReference type="InterPro" id="IPR003869">
    <property type="entry name" value="Polysac_CapD-like"/>
</dbReference>
<dbReference type="InterPro" id="IPR036291">
    <property type="entry name" value="NAD(P)-bd_dom_sf"/>
</dbReference>
<feature type="transmembrane region" description="Helical" evidence="2">
    <location>
        <begin position="84"/>
        <end position="104"/>
    </location>
</feature>
<dbReference type="Pfam" id="PF13727">
    <property type="entry name" value="CoA_binding_3"/>
    <property type="match status" value="1"/>
</dbReference>
<sequence>MLMTIFKPLFGLPRRQKRMLQLAADSLLITVSFLLAMLLRLDSWAFVTEPRVWWVLPVVIPVSLLIFIRLGFYRAVIRYLSMKAVKAVAIGVGASALALMLVNYLFQLPVPRSVPFIYAMLALLTVGGVRFALRGVYLRNRLRYKTRVVVYGAGSAGRQLVQSLRQGSEYEPVGFVDDAYALKGVYIQGLKVYVQEDIGRLIEDYGVKKVLMAIPSAPRARRRDILESLEPLEVPVQTIPGMADVVAGRAQINDLRDVSAEDLLGRDPVPPDASLMGANITGKVVMVTGAGGSIGSELCRQILRQHPAQLLLLELSEFSLYQIEQELGQIARDEGIDCPVKALLGSVQHRNRVQKIMIAFRVQTVYHAAAYKHVPMVEHNVVEGLRNNVMGTMETAWAAVEAGVESFVLVSTDKAVRPTNVMGASKRLAELVCQGVARAQAGTRFSMVRFGNVLGSSGSVVPLFHRQIAAGGPVTVTHPEITRYFMTITEAAQLVIQAGAMARGGDVFVLDMGKPVKIAELAGHLIRLSGLEPSYPDRKAGSAGGGEIEIRYTGLRPGEKLYEELLIGECVEATSHSRIMTANEISLRWEELEGLLETLFDACLTFDAPRIRELLEQAPLGYQPQSDPVDLVWEQQGPLPLGQAPAPVAQGNGMAAMRTWSA</sequence>
<reference evidence="5" key="1">
    <citation type="submission" date="2016-10" db="EMBL/GenBank/DDBJ databases">
        <authorList>
            <person name="Varghese N."/>
            <person name="Submissions S."/>
        </authorList>
    </citation>
    <scope>NUCLEOTIDE SEQUENCE [LARGE SCALE GENOMIC DNA]</scope>
    <source>
        <strain evidence="5">CGMCC 1.6981</strain>
    </source>
</reference>
<dbReference type="STRING" id="463301.SAMN04487955_11838"/>
<keyword evidence="2" id="KW-1133">Transmembrane helix</keyword>
<dbReference type="AlphaFoldDB" id="A0A1I7KE50"/>
<dbReference type="InterPro" id="IPR051203">
    <property type="entry name" value="Polysaccharide_Synthase-Rel"/>
</dbReference>
<name>A0A1I7KE50_9GAMM</name>
<dbReference type="RefSeq" id="WP_245784324.1">
    <property type="nucleotide sequence ID" value="NZ_FPBP01000018.1"/>
</dbReference>
<dbReference type="Proteomes" id="UP000198693">
    <property type="component" value="Unassembled WGS sequence"/>
</dbReference>
<dbReference type="CDD" id="cd05237">
    <property type="entry name" value="UDP_invert_4-6DH_SDR_e"/>
    <property type="match status" value="1"/>
</dbReference>
<feature type="domain" description="Polysaccharide biosynthesis protein CapD-like" evidence="3">
    <location>
        <begin position="285"/>
        <end position="583"/>
    </location>
</feature>
<dbReference type="EMBL" id="FPBP01000018">
    <property type="protein sequence ID" value="SFU95693.1"/>
    <property type="molecule type" value="Genomic_DNA"/>
</dbReference>
<dbReference type="InterPro" id="IPR029063">
    <property type="entry name" value="SAM-dependent_MTases_sf"/>
</dbReference>
<organism evidence="4 5">
    <name type="scientific">Halomonas korlensis</name>
    <dbReference type="NCBI Taxonomy" id="463301"/>
    <lineage>
        <taxon>Bacteria</taxon>
        <taxon>Pseudomonadati</taxon>
        <taxon>Pseudomonadota</taxon>
        <taxon>Gammaproteobacteria</taxon>
        <taxon>Oceanospirillales</taxon>
        <taxon>Halomonadaceae</taxon>
        <taxon>Halomonas</taxon>
    </lineage>
</organism>